<gene>
    <name evidence="2" type="ORF">E2C01_093422</name>
</gene>
<dbReference type="OrthoDB" id="10594393at2759"/>
<accession>A0A5B7JPS2</accession>
<reference evidence="2 3" key="1">
    <citation type="submission" date="2019-05" db="EMBL/GenBank/DDBJ databases">
        <title>Another draft genome of Portunus trituberculatus and its Hox gene families provides insights of decapod evolution.</title>
        <authorList>
            <person name="Jeong J.-H."/>
            <person name="Song I."/>
            <person name="Kim S."/>
            <person name="Choi T."/>
            <person name="Kim D."/>
            <person name="Ryu S."/>
            <person name="Kim W."/>
        </authorList>
    </citation>
    <scope>NUCLEOTIDE SEQUENCE [LARGE SCALE GENOMIC DNA]</scope>
    <source>
        <tissue evidence="2">Muscle</tissue>
    </source>
</reference>
<dbReference type="EMBL" id="VSRR010112554">
    <property type="protein sequence ID" value="MPC98072.1"/>
    <property type="molecule type" value="Genomic_DNA"/>
</dbReference>
<name>A0A5B7JPS2_PORTR</name>
<sequence>MTQDTRDTRHRPAGGTTRTYRGTPSLATIRAGKCVVMTQGGYREEVEAWMDVTSLATALRFVGVFTVGCARLGLGVVTVEVTPTTSRASAVGLCAAQAAIGEILASFMTVMVSEYT</sequence>
<dbReference type="AlphaFoldDB" id="A0A5B7JPS2"/>
<keyword evidence="3" id="KW-1185">Reference proteome</keyword>
<evidence type="ECO:0000256" key="1">
    <source>
        <dbReference type="SAM" id="MobiDB-lite"/>
    </source>
</evidence>
<proteinExistence type="predicted"/>
<comment type="caution">
    <text evidence="2">The sequence shown here is derived from an EMBL/GenBank/DDBJ whole genome shotgun (WGS) entry which is preliminary data.</text>
</comment>
<protein>
    <submittedName>
        <fullName evidence="2">Uncharacterized protein</fullName>
    </submittedName>
</protein>
<organism evidence="2 3">
    <name type="scientific">Portunus trituberculatus</name>
    <name type="common">Swimming crab</name>
    <name type="synonym">Neptunus trituberculatus</name>
    <dbReference type="NCBI Taxonomy" id="210409"/>
    <lineage>
        <taxon>Eukaryota</taxon>
        <taxon>Metazoa</taxon>
        <taxon>Ecdysozoa</taxon>
        <taxon>Arthropoda</taxon>
        <taxon>Crustacea</taxon>
        <taxon>Multicrustacea</taxon>
        <taxon>Malacostraca</taxon>
        <taxon>Eumalacostraca</taxon>
        <taxon>Eucarida</taxon>
        <taxon>Decapoda</taxon>
        <taxon>Pleocyemata</taxon>
        <taxon>Brachyura</taxon>
        <taxon>Eubrachyura</taxon>
        <taxon>Portunoidea</taxon>
        <taxon>Portunidae</taxon>
        <taxon>Portuninae</taxon>
        <taxon>Portunus</taxon>
    </lineage>
</organism>
<evidence type="ECO:0000313" key="2">
    <source>
        <dbReference type="EMBL" id="MPC98072.1"/>
    </source>
</evidence>
<evidence type="ECO:0000313" key="3">
    <source>
        <dbReference type="Proteomes" id="UP000324222"/>
    </source>
</evidence>
<dbReference type="Proteomes" id="UP000324222">
    <property type="component" value="Unassembled WGS sequence"/>
</dbReference>
<feature type="region of interest" description="Disordered" evidence="1">
    <location>
        <begin position="1"/>
        <end position="22"/>
    </location>
</feature>